<dbReference type="GO" id="GO:0042605">
    <property type="term" value="F:peptide antigen binding"/>
    <property type="evidence" value="ECO:0000318"/>
    <property type="project" value="GO_Central"/>
</dbReference>
<dbReference type="Ensembl" id="ENSACAT00000006955.3">
    <property type="protein sequence ID" value="ENSACAP00000006805.3"/>
    <property type="gene ID" value="ENSACAG00000006968.3"/>
</dbReference>
<dbReference type="Proteomes" id="UP000001646">
    <property type="component" value="Unplaced"/>
</dbReference>
<dbReference type="AlphaFoldDB" id="H9GC47"/>
<dbReference type="GO" id="GO:0002474">
    <property type="term" value="P:antigen processing and presentation of peptide antigen via MHC class I"/>
    <property type="evidence" value="ECO:0007669"/>
    <property type="project" value="UniProtKB-KW"/>
</dbReference>
<keyword evidence="6" id="KW-0391">Immunity</keyword>
<evidence type="ECO:0000256" key="7">
    <source>
        <dbReference type="ARBA" id="ARBA00023319"/>
    </source>
</evidence>
<accession>H9GC47</accession>
<dbReference type="GO" id="GO:0023026">
    <property type="term" value="F:MHC class II protein complex binding"/>
    <property type="evidence" value="ECO:0000318"/>
    <property type="project" value="GO_Central"/>
</dbReference>
<dbReference type="GO" id="GO:0031902">
    <property type="term" value="C:late endosome membrane"/>
    <property type="evidence" value="ECO:0000318"/>
    <property type="project" value="GO_Central"/>
</dbReference>
<sequence>DLIHPNVQVYSYNPVVKGKKNILHCYVDGFHPPEIKITFQKNGVLIEKVETTELTFRLDWTFELLAYIPIVPDGKSNYSCIVVHSSITAPKNVTWGECFAP</sequence>
<keyword evidence="4" id="KW-0490">MHC I</keyword>
<evidence type="ECO:0000256" key="6">
    <source>
        <dbReference type="ARBA" id="ARBA00022859"/>
    </source>
</evidence>
<dbReference type="GO" id="GO:0005765">
    <property type="term" value="C:lysosomal membrane"/>
    <property type="evidence" value="ECO:0000318"/>
    <property type="project" value="GO_Central"/>
</dbReference>
<dbReference type="GO" id="GO:0050870">
    <property type="term" value="P:positive regulation of T cell activation"/>
    <property type="evidence" value="ECO:0000318"/>
    <property type="project" value="GO_Central"/>
</dbReference>
<dbReference type="GO" id="GO:0042612">
    <property type="term" value="C:MHC class I protein complex"/>
    <property type="evidence" value="ECO:0007669"/>
    <property type="project" value="UniProtKB-KW"/>
</dbReference>
<dbReference type="GO" id="GO:0002503">
    <property type="term" value="P:peptide antigen assembly with MHC class II protein complex"/>
    <property type="evidence" value="ECO:0000318"/>
    <property type="project" value="GO_Central"/>
</dbReference>
<dbReference type="InterPro" id="IPR007110">
    <property type="entry name" value="Ig-like_dom"/>
</dbReference>
<dbReference type="InterPro" id="IPR013783">
    <property type="entry name" value="Ig-like_fold"/>
</dbReference>
<dbReference type="PROSITE" id="PS50835">
    <property type="entry name" value="IG_LIKE"/>
    <property type="match status" value="1"/>
</dbReference>
<dbReference type="eggNOG" id="ENOG502S8GM">
    <property type="taxonomic scope" value="Eukaryota"/>
</dbReference>
<dbReference type="GO" id="GO:0050778">
    <property type="term" value="P:positive regulation of immune response"/>
    <property type="evidence" value="ECO:0000318"/>
    <property type="project" value="GO_Central"/>
</dbReference>
<reference evidence="9" key="3">
    <citation type="submission" date="2025-09" db="UniProtKB">
        <authorList>
            <consortium name="Ensembl"/>
        </authorList>
    </citation>
    <scope>IDENTIFICATION</scope>
</reference>
<comment type="subcellular location">
    <subcellularLocation>
        <location evidence="1">Secreted</location>
    </subcellularLocation>
</comment>
<evidence type="ECO:0000256" key="5">
    <source>
        <dbReference type="ARBA" id="ARBA00022525"/>
    </source>
</evidence>
<dbReference type="STRING" id="28377.ENSACAP00000006805"/>
<keyword evidence="7" id="KW-0393">Immunoglobulin domain</keyword>
<name>H9GC47_ANOCA</name>
<dbReference type="PANTHER" id="PTHR19944:SF62">
    <property type="entry name" value="BETA-2-MICROGLOBULIN"/>
    <property type="match status" value="1"/>
</dbReference>
<evidence type="ECO:0000313" key="10">
    <source>
        <dbReference type="Proteomes" id="UP000001646"/>
    </source>
</evidence>
<dbReference type="InterPro" id="IPR003006">
    <property type="entry name" value="Ig/MHC_CS"/>
</dbReference>
<keyword evidence="5" id="KW-0964">Secreted</keyword>
<dbReference type="SUPFAM" id="SSF48726">
    <property type="entry name" value="Immunoglobulin"/>
    <property type="match status" value="1"/>
</dbReference>
<evidence type="ECO:0000256" key="4">
    <source>
        <dbReference type="ARBA" id="ARBA00022451"/>
    </source>
</evidence>
<keyword evidence="10" id="KW-1185">Reference proteome</keyword>
<reference evidence="9" key="1">
    <citation type="submission" date="2009-12" db="EMBL/GenBank/DDBJ databases">
        <title>The Genome Sequence of Anolis carolinensis (Green Anole Lizard).</title>
        <authorList>
            <consortium name="The Genome Sequencing Platform"/>
            <person name="Di Palma F."/>
            <person name="Alfoldi J."/>
            <person name="Heiman D."/>
            <person name="Young S."/>
            <person name="Grabherr M."/>
            <person name="Johnson J."/>
            <person name="Lander E.S."/>
            <person name="Lindblad-Toh K."/>
        </authorList>
    </citation>
    <scope>NUCLEOTIDE SEQUENCE [LARGE SCALE GENOMIC DNA]</scope>
    <source>
        <strain evidence="9">JBL SC #1</strain>
    </source>
</reference>
<evidence type="ECO:0000313" key="9">
    <source>
        <dbReference type="Ensembl" id="ENSACAP00000006805.3"/>
    </source>
</evidence>
<dbReference type="Gene3D" id="2.60.40.10">
    <property type="entry name" value="Immunoglobulins"/>
    <property type="match status" value="1"/>
</dbReference>
<dbReference type="PANTHER" id="PTHR19944">
    <property type="entry name" value="MHC CLASS II-RELATED"/>
    <property type="match status" value="1"/>
</dbReference>
<evidence type="ECO:0000256" key="1">
    <source>
        <dbReference type="ARBA" id="ARBA00004613"/>
    </source>
</evidence>
<reference evidence="9" key="2">
    <citation type="submission" date="2025-08" db="UniProtKB">
        <authorList>
            <consortium name="Ensembl"/>
        </authorList>
    </citation>
    <scope>IDENTIFICATION</scope>
</reference>
<dbReference type="GeneTree" id="ENSGT00690000102227"/>
<dbReference type="GO" id="GO:0042613">
    <property type="term" value="C:MHC class II protein complex"/>
    <property type="evidence" value="ECO:0000318"/>
    <property type="project" value="GO_Central"/>
</dbReference>
<dbReference type="InterPro" id="IPR036179">
    <property type="entry name" value="Ig-like_dom_sf"/>
</dbReference>
<dbReference type="InterPro" id="IPR050160">
    <property type="entry name" value="MHC/Immunoglobulin"/>
</dbReference>
<dbReference type="SMART" id="SM00407">
    <property type="entry name" value="IGc1"/>
    <property type="match status" value="1"/>
</dbReference>
<protein>
    <recommendedName>
        <fullName evidence="3">Beta-2-microglobulin</fullName>
    </recommendedName>
</protein>
<dbReference type="InParanoid" id="H9GC47"/>
<dbReference type="Pfam" id="PF07654">
    <property type="entry name" value="C1-set"/>
    <property type="match status" value="1"/>
</dbReference>
<feature type="domain" description="Ig-like" evidence="8">
    <location>
        <begin position="5"/>
        <end position="94"/>
    </location>
</feature>
<evidence type="ECO:0000259" key="8">
    <source>
        <dbReference type="PROSITE" id="PS50835"/>
    </source>
</evidence>
<evidence type="ECO:0000256" key="3">
    <source>
        <dbReference type="ARBA" id="ARBA00018767"/>
    </source>
</evidence>
<comment type="similarity">
    <text evidence="2">Belongs to the beta-2-microglobulin family.</text>
</comment>
<organism evidence="9 10">
    <name type="scientific">Anolis carolinensis</name>
    <name type="common">Green anole</name>
    <name type="synonym">American chameleon</name>
    <dbReference type="NCBI Taxonomy" id="28377"/>
    <lineage>
        <taxon>Eukaryota</taxon>
        <taxon>Metazoa</taxon>
        <taxon>Chordata</taxon>
        <taxon>Craniata</taxon>
        <taxon>Vertebrata</taxon>
        <taxon>Euteleostomi</taxon>
        <taxon>Lepidosauria</taxon>
        <taxon>Squamata</taxon>
        <taxon>Bifurcata</taxon>
        <taxon>Unidentata</taxon>
        <taxon>Episquamata</taxon>
        <taxon>Toxicofera</taxon>
        <taxon>Iguania</taxon>
        <taxon>Dactyloidae</taxon>
        <taxon>Anolis</taxon>
    </lineage>
</organism>
<dbReference type="Bgee" id="ENSACAG00000006968">
    <property type="expression patterns" value="Expressed in adrenal gland and 12 other cell types or tissues"/>
</dbReference>
<evidence type="ECO:0000256" key="2">
    <source>
        <dbReference type="ARBA" id="ARBA00009564"/>
    </source>
</evidence>
<dbReference type="InterPro" id="IPR003597">
    <property type="entry name" value="Ig_C1-set"/>
</dbReference>
<dbReference type="HOGENOM" id="CLU_163066_2_0_1"/>
<dbReference type="GO" id="GO:0005576">
    <property type="term" value="C:extracellular region"/>
    <property type="evidence" value="ECO:0007669"/>
    <property type="project" value="UniProtKB-SubCell"/>
</dbReference>
<dbReference type="GO" id="GO:0019886">
    <property type="term" value="P:antigen processing and presentation of exogenous peptide antigen via MHC class II"/>
    <property type="evidence" value="ECO:0000318"/>
    <property type="project" value="GO_Central"/>
</dbReference>
<proteinExistence type="inferred from homology"/>
<dbReference type="PROSITE" id="PS00290">
    <property type="entry name" value="IG_MHC"/>
    <property type="match status" value="1"/>
</dbReference>